<evidence type="ECO:0000259" key="6">
    <source>
        <dbReference type="SMART" id="SM00534"/>
    </source>
</evidence>
<feature type="domain" description="DNA mismatch repair protein MutS core" evidence="5">
    <location>
        <begin position="252"/>
        <end position="597"/>
    </location>
</feature>
<name>A0A1Z5KMT5_FISSO</name>
<feature type="domain" description="DNA mismatch repair proteins mutS family" evidence="6">
    <location>
        <begin position="613"/>
        <end position="827"/>
    </location>
</feature>
<dbReference type="InterPro" id="IPR000432">
    <property type="entry name" value="DNA_mismatch_repair_MutS_C"/>
</dbReference>
<reference evidence="7 8" key="1">
    <citation type="journal article" date="2015" name="Plant Cell">
        <title>Oil accumulation by the oleaginous diatom Fistulifera solaris as revealed by the genome and transcriptome.</title>
        <authorList>
            <person name="Tanaka T."/>
            <person name="Maeda Y."/>
            <person name="Veluchamy A."/>
            <person name="Tanaka M."/>
            <person name="Abida H."/>
            <person name="Marechal E."/>
            <person name="Bowler C."/>
            <person name="Muto M."/>
            <person name="Sunaga Y."/>
            <person name="Tanaka M."/>
            <person name="Yoshino T."/>
            <person name="Taniguchi T."/>
            <person name="Fukuda Y."/>
            <person name="Nemoto M."/>
            <person name="Matsumoto M."/>
            <person name="Wong P.S."/>
            <person name="Aburatani S."/>
            <person name="Fujibuchi W."/>
        </authorList>
    </citation>
    <scope>NUCLEOTIDE SEQUENCE [LARGE SCALE GENOMIC DNA]</scope>
    <source>
        <strain evidence="7 8">JPCC DA0580</strain>
    </source>
</reference>
<evidence type="ECO:0000313" key="8">
    <source>
        <dbReference type="Proteomes" id="UP000198406"/>
    </source>
</evidence>
<dbReference type="SMART" id="SM00533">
    <property type="entry name" value="MUTSd"/>
    <property type="match status" value="1"/>
</dbReference>
<protein>
    <submittedName>
        <fullName evidence="7">DNA mismatch repair protein MSH5</fullName>
    </submittedName>
</protein>
<dbReference type="PANTHER" id="PTHR11361">
    <property type="entry name" value="DNA MISMATCH REPAIR PROTEIN MUTS FAMILY MEMBER"/>
    <property type="match status" value="1"/>
</dbReference>
<dbReference type="SMART" id="SM00534">
    <property type="entry name" value="MUTSac"/>
    <property type="match status" value="1"/>
</dbReference>
<dbReference type="GO" id="GO:0006298">
    <property type="term" value="P:mismatch repair"/>
    <property type="evidence" value="ECO:0007669"/>
    <property type="project" value="InterPro"/>
</dbReference>
<evidence type="ECO:0000256" key="2">
    <source>
        <dbReference type="ARBA" id="ARBA00022741"/>
    </source>
</evidence>
<evidence type="ECO:0000256" key="3">
    <source>
        <dbReference type="ARBA" id="ARBA00022840"/>
    </source>
</evidence>
<dbReference type="InterPro" id="IPR007696">
    <property type="entry name" value="DNA_mismatch_repair_MutS_core"/>
</dbReference>
<evidence type="ECO:0000313" key="7">
    <source>
        <dbReference type="EMBL" id="GAX27643.1"/>
    </source>
</evidence>
<keyword evidence="8" id="KW-1185">Reference proteome</keyword>
<comment type="caution">
    <text evidence="7">The sequence shown here is derived from an EMBL/GenBank/DDBJ whole genome shotgun (WGS) entry which is preliminary data.</text>
</comment>
<dbReference type="GO" id="GO:0030983">
    <property type="term" value="F:mismatched DNA binding"/>
    <property type="evidence" value="ECO:0007669"/>
    <property type="project" value="InterPro"/>
</dbReference>
<organism evidence="7 8">
    <name type="scientific">Fistulifera solaris</name>
    <name type="common">Oleaginous diatom</name>
    <dbReference type="NCBI Taxonomy" id="1519565"/>
    <lineage>
        <taxon>Eukaryota</taxon>
        <taxon>Sar</taxon>
        <taxon>Stramenopiles</taxon>
        <taxon>Ochrophyta</taxon>
        <taxon>Bacillariophyta</taxon>
        <taxon>Bacillariophyceae</taxon>
        <taxon>Bacillariophycidae</taxon>
        <taxon>Naviculales</taxon>
        <taxon>Naviculaceae</taxon>
        <taxon>Fistulifera</taxon>
    </lineage>
</organism>
<dbReference type="GO" id="GO:0051026">
    <property type="term" value="P:chiasma assembly"/>
    <property type="evidence" value="ECO:0007669"/>
    <property type="project" value="TreeGrafter"/>
</dbReference>
<dbReference type="GO" id="GO:0140664">
    <property type="term" value="F:ATP-dependent DNA damage sensor activity"/>
    <property type="evidence" value="ECO:0007669"/>
    <property type="project" value="InterPro"/>
</dbReference>
<keyword evidence="2" id="KW-0547">Nucleotide-binding</keyword>
<proteinExistence type="inferred from homology"/>
<dbReference type="InterPro" id="IPR027417">
    <property type="entry name" value="P-loop_NTPase"/>
</dbReference>
<dbReference type="Pfam" id="PF00488">
    <property type="entry name" value="MutS_V"/>
    <property type="match status" value="2"/>
</dbReference>
<dbReference type="Proteomes" id="UP000198406">
    <property type="component" value="Unassembled WGS sequence"/>
</dbReference>
<gene>
    <name evidence="7" type="ORF">FisN_13Hh266</name>
</gene>
<dbReference type="AlphaFoldDB" id="A0A1Z5KMT5"/>
<accession>A0A1Z5KMT5</accession>
<sequence>MTEDYTTGIEERLTCMAVVEDGPRIGFAAFLEESNTIVLDDSPADGYDTQTLIERVLALIQPNLLLLSTKIISNTNLLEVLTTPQSTIVEDARHDEDEVNVRLSRRSPTTPYKIMKSSCYEKKRCRATILQMQVNSIMNRRQRGHSHEDSDRRFPTNNEHGHIASFQVSNYHALASLVDFDSTVQVQALGCLLSFLETKCFGNQGGIVVVDDIVHCEASHYMAMSPDTLAALNIFAIEHHPLAASNGYGNAKEGQSLYAFLNRTKSKPGRQRLREIMLKPLLDVDAITMRQDGVEFFLQDDTQKVVPTLIHQLRNVGAVDKILNRIHKCCSQSNDILVFTKTLAASIAIISALQNEVLLKLEYQLEQMSRPNAEVEWAIDPMSKRYYDFVQNLLQRCHVDILEDLLDLISSMIDEETTSTTGTVAIRSGYSAELDQWKVQYDSLRDTLSVYSDQMKQGWPRLRSLMVLFMPQVGFLIGLENDGSWNNSLPEDFQFVFTEVGCSYFRNQDTRHLDEAIGDLDSQIKDTEALIVSELEEHIFTCDKELRSTFNALAELDCILAFAACAADQKYVRPILLPSEENCIIIQNGRHPLQEILIDDTFVPNDAYINSDHRVNIVTGPNFSGKSCYARQIGIITYMAHIGCFVPCDNAQISIVDHIYARFSGTETCAVPQSSFQLDLTQMGTILRRASPNSLVIIDEFGKGEFDEGHALLFYPKIHSNDSSTGTSPASGVALLASALGHLAERGCKVVCTTHFLELFSMGLIPEADHGFRALRMTVHLPENDKEQATPLFRLEVGVASSSAGIVCAEMAGVKPAVIDRAREFVQATREKRKVSPLAEILRVQMGLTKEACALLSQFVDNDPDEMTDDEIEEFVTNCRLHLRNKRLESY</sequence>
<dbReference type="InterPro" id="IPR045076">
    <property type="entry name" value="MutS"/>
</dbReference>
<dbReference type="InParanoid" id="A0A1Z5KMT5"/>
<keyword evidence="4" id="KW-0238">DNA-binding</keyword>
<dbReference type="SUPFAM" id="SSF52540">
    <property type="entry name" value="P-loop containing nucleoside triphosphate hydrolases"/>
    <property type="match status" value="1"/>
</dbReference>
<dbReference type="InterPro" id="IPR036187">
    <property type="entry name" value="DNA_mismatch_repair_MutS_sf"/>
</dbReference>
<evidence type="ECO:0000256" key="1">
    <source>
        <dbReference type="ARBA" id="ARBA00006271"/>
    </source>
</evidence>
<keyword evidence="3" id="KW-0067">ATP-binding</keyword>
<dbReference type="OrthoDB" id="29596at2759"/>
<evidence type="ECO:0000259" key="5">
    <source>
        <dbReference type="SMART" id="SM00533"/>
    </source>
</evidence>
<dbReference type="PANTHER" id="PTHR11361:SF20">
    <property type="entry name" value="MUTS PROTEIN HOMOLOG 5"/>
    <property type="match status" value="1"/>
</dbReference>
<evidence type="ECO:0000256" key="4">
    <source>
        <dbReference type="ARBA" id="ARBA00023125"/>
    </source>
</evidence>
<dbReference type="GO" id="GO:0005524">
    <property type="term" value="F:ATP binding"/>
    <property type="evidence" value="ECO:0007669"/>
    <property type="project" value="UniProtKB-KW"/>
</dbReference>
<dbReference type="SUPFAM" id="SSF48334">
    <property type="entry name" value="DNA repair protein MutS, domain III"/>
    <property type="match status" value="1"/>
</dbReference>
<comment type="similarity">
    <text evidence="1">Belongs to the DNA mismatch repair MutS family.</text>
</comment>
<dbReference type="Pfam" id="PF05192">
    <property type="entry name" value="MutS_III"/>
    <property type="match status" value="1"/>
</dbReference>
<dbReference type="Gene3D" id="1.10.1420.10">
    <property type="match status" value="2"/>
</dbReference>
<dbReference type="EMBL" id="BDSP01000259">
    <property type="protein sequence ID" value="GAX27643.1"/>
    <property type="molecule type" value="Genomic_DNA"/>
</dbReference>
<dbReference type="GO" id="GO:0005634">
    <property type="term" value="C:nucleus"/>
    <property type="evidence" value="ECO:0007669"/>
    <property type="project" value="TreeGrafter"/>
</dbReference>
<dbReference type="Gene3D" id="3.40.50.300">
    <property type="entry name" value="P-loop containing nucleotide triphosphate hydrolases"/>
    <property type="match status" value="1"/>
</dbReference>